<name>A0A8S9LC36_BRACR</name>
<organism evidence="1">
    <name type="scientific">Brassica cretica</name>
    <name type="common">Mustard</name>
    <dbReference type="NCBI Taxonomy" id="69181"/>
    <lineage>
        <taxon>Eukaryota</taxon>
        <taxon>Viridiplantae</taxon>
        <taxon>Streptophyta</taxon>
        <taxon>Embryophyta</taxon>
        <taxon>Tracheophyta</taxon>
        <taxon>Spermatophyta</taxon>
        <taxon>Magnoliopsida</taxon>
        <taxon>eudicotyledons</taxon>
        <taxon>Gunneridae</taxon>
        <taxon>Pentapetalae</taxon>
        <taxon>rosids</taxon>
        <taxon>malvids</taxon>
        <taxon>Brassicales</taxon>
        <taxon>Brassicaceae</taxon>
        <taxon>Brassiceae</taxon>
        <taxon>Brassica</taxon>
    </lineage>
</organism>
<dbReference type="AlphaFoldDB" id="A0A8S9LC36"/>
<dbReference type="Gene3D" id="2.40.50.140">
    <property type="entry name" value="Nucleic acid-binding proteins"/>
    <property type="match status" value="1"/>
</dbReference>
<evidence type="ECO:0000313" key="1">
    <source>
        <dbReference type="EMBL" id="KAF2604425.1"/>
    </source>
</evidence>
<reference evidence="1" key="1">
    <citation type="submission" date="2019-12" db="EMBL/GenBank/DDBJ databases">
        <title>Genome sequencing and annotation of Brassica cretica.</title>
        <authorList>
            <person name="Studholme D.J."/>
            <person name="Sarris P.F."/>
        </authorList>
    </citation>
    <scope>NUCLEOTIDE SEQUENCE</scope>
    <source>
        <strain evidence="1">PFS-102/07</strain>
        <tissue evidence="1">Leaf</tissue>
    </source>
</reference>
<comment type="caution">
    <text evidence="1">The sequence shown here is derived from an EMBL/GenBank/DDBJ whole genome shotgun (WGS) entry which is preliminary data.</text>
</comment>
<dbReference type="InterPro" id="IPR012340">
    <property type="entry name" value="NA-bd_OB-fold"/>
</dbReference>
<sequence length="363" mass="40505">MKTGATYRLNKFFGSKSKPLYRVAESSVTISFSWNSVLSGLEDSSISFHVVRFRIHGHREFEAGSDLRGDVYDYIGNIKLVNGKVPGDGLLLDESEIAASRRVELHVQTHDDPVLKLYLWDKVAFEFCEKFKASGGTARVILVTTLNPKRFGGVLSLSSMASSRVFLDGDVQETLLYLSWETRESSSSFTPPLSLRISSPWLSRSVLLPFDLDVGVSVKSTIPSEKTITTAQKFHSHHSMNVSNEADIYSPALFRSSDIKLSVFLITKPLPGIVVFLFEALWFQLSPSVINRLMMTPSVTQSFGWREVVLKEAISHLTGGECSGWTGFNLNALINPFQALYRVCELNWLPGDTSGPRGRRRLN</sequence>
<dbReference type="EMBL" id="QGKY02000094">
    <property type="protein sequence ID" value="KAF2604425.1"/>
    <property type="molecule type" value="Genomic_DNA"/>
</dbReference>
<proteinExistence type="predicted"/>
<gene>
    <name evidence="1" type="ORF">F2Q70_00024879</name>
</gene>
<accession>A0A8S9LC36</accession>
<protein>
    <submittedName>
        <fullName evidence="1">Uncharacterized protein</fullName>
    </submittedName>
</protein>